<evidence type="ECO:0008006" key="5">
    <source>
        <dbReference type="Google" id="ProtNLM"/>
    </source>
</evidence>
<sequence>MAQPQTGVEIKYHPLVFRVDIPKLDKAVRERIKISIEKKLAIAPLLYGIPLRNELRPLRKVRIGDYRILFLLEDMEVFIIAIGNRKEIYKLTKKRIQVYTIW</sequence>
<dbReference type="InterPro" id="IPR007712">
    <property type="entry name" value="RelE/ParE_toxin"/>
</dbReference>
<proteinExistence type="inferred from homology"/>
<comment type="similarity">
    <text evidence="1">Belongs to the RelE toxin family.</text>
</comment>
<evidence type="ECO:0000256" key="2">
    <source>
        <dbReference type="ARBA" id="ARBA00022649"/>
    </source>
</evidence>
<dbReference type="SUPFAM" id="SSF143011">
    <property type="entry name" value="RelE-like"/>
    <property type="match status" value="1"/>
</dbReference>
<organism evidence="3 4">
    <name type="scientific">Candidatus Yanofskybacteria bacterium RIFCSPHIGHO2_01_FULL_48_25b</name>
    <dbReference type="NCBI Taxonomy" id="1802672"/>
    <lineage>
        <taxon>Bacteria</taxon>
        <taxon>Candidatus Yanofskyibacteriota</taxon>
    </lineage>
</organism>
<comment type="caution">
    <text evidence="3">The sequence shown here is derived from an EMBL/GenBank/DDBJ whole genome shotgun (WGS) entry which is preliminary data.</text>
</comment>
<accession>A0A1F8F1K9</accession>
<dbReference type="Gene3D" id="3.30.2310.20">
    <property type="entry name" value="RelE-like"/>
    <property type="match status" value="1"/>
</dbReference>
<dbReference type="Pfam" id="PF05016">
    <property type="entry name" value="ParE_toxin"/>
    <property type="match status" value="1"/>
</dbReference>
<dbReference type="Proteomes" id="UP000177605">
    <property type="component" value="Unassembled WGS sequence"/>
</dbReference>
<evidence type="ECO:0000313" key="3">
    <source>
        <dbReference type="EMBL" id="OGN07024.1"/>
    </source>
</evidence>
<protein>
    <recommendedName>
        <fullName evidence="5">Addiction module antitoxin RelB</fullName>
    </recommendedName>
</protein>
<evidence type="ECO:0000256" key="1">
    <source>
        <dbReference type="ARBA" id="ARBA00006226"/>
    </source>
</evidence>
<dbReference type="PANTHER" id="PTHR35601">
    <property type="entry name" value="TOXIN RELE"/>
    <property type="match status" value="1"/>
</dbReference>
<dbReference type="AlphaFoldDB" id="A0A1F8F1K9"/>
<gene>
    <name evidence="3" type="ORF">A2669_02470</name>
</gene>
<evidence type="ECO:0000313" key="4">
    <source>
        <dbReference type="Proteomes" id="UP000177605"/>
    </source>
</evidence>
<reference evidence="3 4" key="1">
    <citation type="journal article" date="2016" name="Nat. Commun.">
        <title>Thousands of microbial genomes shed light on interconnected biogeochemical processes in an aquifer system.</title>
        <authorList>
            <person name="Anantharaman K."/>
            <person name="Brown C.T."/>
            <person name="Hug L.A."/>
            <person name="Sharon I."/>
            <person name="Castelle C.J."/>
            <person name="Probst A.J."/>
            <person name="Thomas B.C."/>
            <person name="Singh A."/>
            <person name="Wilkins M.J."/>
            <person name="Karaoz U."/>
            <person name="Brodie E.L."/>
            <person name="Williams K.H."/>
            <person name="Hubbard S.S."/>
            <person name="Banfield J.F."/>
        </authorList>
    </citation>
    <scope>NUCLEOTIDE SEQUENCE [LARGE SCALE GENOMIC DNA]</scope>
</reference>
<dbReference type="InterPro" id="IPR035093">
    <property type="entry name" value="RelE/ParE_toxin_dom_sf"/>
</dbReference>
<dbReference type="PANTHER" id="PTHR35601:SF1">
    <property type="entry name" value="TOXIN RELE"/>
    <property type="match status" value="1"/>
</dbReference>
<name>A0A1F8F1K9_9BACT</name>
<dbReference type="EMBL" id="MGJM01000005">
    <property type="protein sequence ID" value="OGN07024.1"/>
    <property type="molecule type" value="Genomic_DNA"/>
</dbReference>
<keyword evidence="2" id="KW-1277">Toxin-antitoxin system</keyword>